<organism evidence="3 4">
    <name type="scientific">Lactococcus muris</name>
    <dbReference type="NCBI Taxonomy" id="2941330"/>
    <lineage>
        <taxon>Bacteria</taxon>
        <taxon>Bacillati</taxon>
        <taxon>Bacillota</taxon>
        <taxon>Bacilli</taxon>
        <taxon>Lactobacillales</taxon>
        <taxon>Streptococcaceae</taxon>
        <taxon>Lactococcus</taxon>
    </lineage>
</organism>
<evidence type="ECO:0000313" key="4">
    <source>
        <dbReference type="Proteomes" id="UP001565242"/>
    </source>
</evidence>
<dbReference type="Proteomes" id="UP001565242">
    <property type="component" value="Unassembled WGS sequence"/>
</dbReference>
<feature type="transmembrane region" description="Helical" evidence="2">
    <location>
        <begin position="72"/>
        <end position="94"/>
    </location>
</feature>
<gene>
    <name evidence="3" type="ORF">AALM99_01285</name>
</gene>
<feature type="transmembrane region" description="Helical" evidence="2">
    <location>
        <begin position="43"/>
        <end position="60"/>
    </location>
</feature>
<feature type="coiled-coil region" evidence="1">
    <location>
        <begin position="6"/>
        <end position="33"/>
    </location>
</feature>
<protein>
    <submittedName>
        <fullName evidence="3">Uncharacterized protein</fullName>
    </submittedName>
</protein>
<accession>A0ABV4D5Q0</accession>
<keyword evidence="2" id="KW-0812">Transmembrane</keyword>
<dbReference type="RefSeq" id="WP_369917641.1">
    <property type="nucleotide sequence ID" value="NZ_JBCLSQ010000002.1"/>
</dbReference>
<keyword evidence="4" id="KW-1185">Reference proteome</keyword>
<comment type="caution">
    <text evidence="3">The sequence shown here is derived from an EMBL/GenBank/DDBJ whole genome shotgun (WGS) entry which is preliminary data.</text>
</comment>
<keyword evidence="1" id="KW-0175">Coiled coil</keyword>
<evidence type="ECO:0000256" key="2">
    <source>
        <dbReference type="SAM" id="Phobius"/>
    </source>
</evidence>
<keyword evidence="2" id="KW-1133">Transmembrane helix</keyword>
<proteinExistence type="predicted"/>
<dbReference type="EMBL" id="JBCLSQ010000002">
    <property type="protein sequence ID" value="MEY8537078.1"/>
    <property type="molecule type" value="Genomic_DNA"/>
</dbReference>
<sequence>MALGYCEEVMQTLEVLEETLNQFEILKIEFLEEIQHKIDYRSALLAFALPIVVLFFYLANDFSFIEGQPDRSILEAFLGTFIVSFSLWALGVFLNGLLKKVFGSDALPIGRKALVKQIFPKYSRKRKELVDDVERILDCQTLKSTPIPERYLNLKSIDYIIRVLKLEEVSSLQEAVELLDLEVKNSRIQHTLTDKASTLRATEIINGDMGQLFFEDLLKTSLHMRK</sequence>
<name>A0ABV4D5Q0_9LACT</name>
<evidence type="ECO:0000256" key="1">
    <source>
        <dbReference type="SAM" id="Coils"/>
    </source>
</evidence>
<evidence type="ECO:0000313" key="3">
    <source>
        <dbReference type="EMBL" id="MEY8537078.1"/>
    </source>
</evidence>
<reference evidence="3 4" key="1">
    <citation type="submission" date="2024-03" db="EMBL/GenBank/DDBJ databases">
        <title>Mouse gut bacterial collection (mGBC) of GemPharmatech.</title>
        <authorList>
            <person name="He Y."/>
            <person name="Dong L."/>
            <person name="Wu D."/>
            <person name="Gao X."/>
            <person name="Lin Z."/>
        </authorList>
    </citation>
    <scope>NUCLEOTIDE SEQUENCE [LARGE SCALE GENOMIC DNA]</scope>
    <source>
        <strain evidence="3 4">20-218</strain>
    </source>
</reference>
<keyword evidence="2" id="KW-0472">Membrane</keyword>